<evidence type="ECO:0000256" key="7">
    <source>
        <dbReference type="ARBA" id="ARBA00022679"/>
    </source>
</evidence>
<keyword evidence="12" id="KW-0752">Steroid biosynthesis</keyword>
<evidence type="ECO:0000313" key="19">
    <source>
        <dbReference type="Proteomes" id="UP000007799"/>
    </source>
</evidence>
<evidence type="ECO:0000256" key="9">
    <source>
        <dbReference type="ARBA" id="ARBA00022777"/>
    </source>
</evidence>
<dbReference type="FunFam" id="3.40.50.300:FF:001026">
    <property type="entry name" value="Phosphomevalonate kinase"/>
    <property type="match status" value="1"/>
</dbReference>
<dbReference type="EC" id="2.7.4.2" evidence="3"/>
<evidence type="ECO:0000256" key="11">
    <source>
        <dbReference type="ARBA" id="ARBA00022840"/>
    </source>
</evidence>
<keyword evidence="7" id="KW-0808">Transferase</keyword>
<evidence type="ECO:0000256" key="1">
    <source>
        <dbReference type="ARBA" id="ARBA00004514"/>
    </source>
</evidence>
<dbReference type="NCBIfam" id="TIGR01223">
    <property type="entry name" value="Pmev_kin_anim"/>
    <property type="match status" value="1"/>
</dbReference>
<keyword evidence="9 18" id="KW-0418">Kinase</keyword>
<dbReference type="STRING" id="946362.F2UN14"/>
<dbReference type="OMA" id="YGFFCRA"/>
<dbReference type="FunCoup" id="F2UN14">
    <property type="interactions" value="461"/>
</dbReference>
<dbReference type="AlphaFoldDB" id="F2UN14"/>
<reference evidence="18" key="1">
    <citation type="submission" date="2009-08" db="EMBL/GenBank/DDBJ databases">
        <title>Annotation of Salpingoeca rosetta.</title>
        <authorList>
            <consortium name="The Broad Institute Genome Sequencing Platform"/>
            <person name="Russ C."/>
            <person name="Cuomo C."/>
            <person name="Burger G."/>
            <person name="Gray M.W."/>
            <person name="Holland P.W.H."/>
            <person name="King N."/>
            <person name="Lang F.B.F."/>
            <person name="Roger A.J."/>
            <person name="Ruiz-Trillo I."/>
            <person name="Young S.K."/>
            <person name="Zeng Q."/>
            <person name="Gargeya S."/>
            <person name="Alvarado L."/>
            <person name="Berlin A."/>
            <person name="Chapman S.B."/>
            <person name="Chen Z."/>
            <person name="Freedman E."/>
            <person name="Gellesch M."/>
            <person name="Goldberg J."/>
            <person name="Griggs A."/>
            <person name="Gujja S."/>
            <person name="Heilman E."/>
            <person name="Heiman D."/>
            <person name="Howarth C."/>
            <person name="Mehta T."/>
            <person name="Neiman D."/>
            <person name="Pearson M."/>
            <person name="Roberts A."/>
            <person name="Saif S."/>
            <person name="Shea T."/>
            <person name="Shenoy N."/>
            <person name="Sisk P."/>
            <person name="Stolte C."/>
            <person name="Sykes S."/>
            <person name="White J."/>
            <person name="Yandava C."/>
            <person name="Haas B."/>
            <person name="Nusbaum C."/>
            <person name="Birren B."/>
        </authorList>
    </citation>
    <scope>NUCLEOTIDE SEQUENCE [LARGE SCALE GENOMIC DNA]</scope>
    <source>
        <strain evidence="18">ATCC 50818</strain>
    </source>
</reference>
<dbReference type="SUPFAM" id="SSF52540">
    <property type="entry name" value="P-loop containing nucleoside triphosphate hydrolases"/>
    <property type="match status" value="1"/>
</dbReference>
<keyword evidence="5" id="KW-0444">Lipid biosynthesis</keyword>
<dbReference type="Gene3D" id="3.40.50.300">
    <property type="entry name" value="P-loop containing nucleotide triphosphate hydrolases"/>
    <property type="match status" value="1"/>
</dbReference>
<evidence type="ECO:0000256" key="2">
    <source>
        <dbReference type="ARBA" id="ARBA00005017"/>
    </source>
</evidence>
<gene>
    <name evidence="18" type="ORF">PTSG_09211</name>
</gene>
<evidence type="ECO:0000256" key="17">
    <source>
        <dbReference type="ARBA" id="ARBA00034549"/>
    </source>
</evidence>
<evidence type="ECO:0000256" key="3">
    <source>
        <dbReference type="ARBA" id="ARBA00012958"/>
    </source>
</evidence>
<evidence type="ECO:0000256" key="4">
    <source>
        <dbReference type="ARBA" id="ARBA00022490"/>
    </source>
</evidence>
<keyword evidence="19" id="KW-1185">Reference proteome</keyword>
<dbReference type="eggNOG" id="ENOG502RXWP">
    <property type="taxonomic scope" value="Eukaryota"/>
</dbReference>
<dbReference type="KEGG" id="sre:PTSG_09211"/>
<evidence type="ECO:0000256" key="14">
    <source>
        <dbReference type="ARBA" id="ARBA00023098"/>
    </source>
</evidence>
<comment type="subcellular location">
    <subcellularLocation>
        <location evidence="1">Cytoplasm</location>
        <location evidence="1">Cytosol</location>
    </subcellularLocation>
</comment>
<keyword evidence="14" id="KW-0443">Lipid metabolism</keyword>
<dbReference type="PANTHER" id="PTHR13101">
    <property type="entry name" value="PHOSPHOMEVALONATE KINASE"/>
    <property type="match status" value="1"/>
</dbReference>
<dbReference type="InterPro" id="IPR005919">
    <property type="entry name" value="Pmev_kin_anim"/>
</dbReference>
<keyword evidence="13" id="KW-0756">Sterol biosynthesis</keyword>
<evidence type="ECO:0000256" key="16">
    <source>
        <dbReference type="ARBA" id="ARBA00023221"/>
    </source>
</evidence>
<dbReference type="GO" id="GO:0006695">
    <property type="term" value="P:cholesterol biosynthetic process"/>
    <property type="evidence" value="ECO:0007669"/>
    <property type="project" value="UniProtKB-KW"/>
</dbReference>
<dbReference type="PANTHER" id="PTHR13101:SF1">
    <property type="entry name" value="PHOSPHOMEVALONATE KINASE"/>
    <property type="match status" value="1"/>
</dbReference>
<accession>F2UN14</accession>
<dbReference type="GO" id="GO:0004631">
    <property type="term" value="F:phosphomevalonate kinase activity"/>
    <property type="evidence" value="ECO:0007669"/>
    <property type="project" value="UniProtKB-EC"/>
</dbReference>
<dbReference type="RefSeq" id="XP_004989462.1">
    <property type="nucleotide sequence ID" value="XM_004989405.1"/>
</dbReference>
<evidence type="ECO:0000256" key="8">
    <source>
        <dbReference type="ARBA" id="ARBA00022741"/>
    </source>
</evidence>
<evidence type="ECO:0000256" key="13">
    <source>
        <dbReference type="ARBA" id="ARBA00023011"/>
    </source>
</evidence>
<dbReference type="Proteomes" id="UP000007799">
    <property type="component" value="Unassembled WGS sequence"/>
</dbReference>
<evidence type="ECO:0000256" key="5">
    <source>
        <dbReference type="ARBA" id="ARBA00022516"/>
    </source>
</evidence>
<dbReference type="GO" id="GO:0005829">
    <property type="term" value="C:cytosol"/>
    <property type="evidence" value="ECO:0007669"/>
    <property type="project" value="UniProtKB-SubCell"/>
</dbReference>
<organism evidence="19">
    <name type="scientific">Salpingoeca rosetta (strain ATCC 50818 / BSB-021)</name>
    <dbReference type="NCBI Taxonomy" id="946362"/>
    <lineage>
        <taxon>Eukaryota</taxon>
        <taxon>Choanoflagellata</taxon>
        <taxon>Craspedida</taxon>
        <taxon>Salpingoecidae</taxon>
        <taxon>Salpingoeca</taxon>
    </lineage>
</organism>
<sequence>MSPLRVVAAAAAIGVSVYAMCRIAKSLCCSKLDGPKCVIILSGKRKCGKDYLSSFLHERLGTFSSVVRLSGPLKEQFAKDHGLDYEELLSDSGYKEKYRKDMIAWGEKMRNADPGFFCRLATATATAPIWIVTDARRPSDIEYFKARYPVVTVRISSTDATRKQRGWVFTPDVDDAESECALDNYGFDQTIENNSTGGLTPALDRALQRVINAAVKHL</sequence>
<keyword evidence="11" id="KW-0067">ATP-binding</keyword>
<evidence type="ECO:0000313" key="18">
    <source>
        <dbReference type="EMBL" id="EGD78513.1"/>
    </source>
</evidence>
<keyword evidence="10" id="KW-0152">Cholesterol biosynthesis</keyword>
<keyword evidence="16" id="KW-0753">Steroid metabolism</keyword>
<name>F2UN14_SALR5</name>
<dbReference type="GO" id="GO:0005524">
    <property type="term" value="F:ATP binding"/>
    <property type="evidence" value="ECO:0007669"/>
    <property type="project" value="UniProtKB-KW"/>
</dbReference>
<comment type="pathway">
    <text evidence="2">Isoprenoid biosynthesis; isopentenyl diphosphate biosynthesis via mevalonate pathway; isopentenyl diphosphate from (R)-mevalonate: step 2/3.</text>
</comment>
<dbReference type="Pfam" id="PF04275">
    <property type="entry name" value="P-mevalo_kinase"/>
    <property type="match status" value="1"/>
</dbReference>
<dbReference type="GeneID" id="16070007"/>
<evidence type="ECO:0000256" key="10">
    <source>
        <dbReference type="ARBA" id="ARBA00022778"/>
    </source>
</evidence>
<evidence type="ECO:0000256" key="15">
    <source>
        <dbReference type="ARBA" id="ARBA00023166"/>
    </source>
</evidence>
<evidence type="ECO:0000256" key="6">
    <source>
        <dbReference type="ARBA" id="ARBA00022548"/>
    </source>
</evidence>
<protein>
    <recommendedName>
        <fullName evidence="17">Phosphomevalonate kinase</fullName>
        <ecNumber evidence="3">2.7.4.2</ecNumber>
    </recommendedName>
</protein>
<keyword evidence="8" id="KW-0547">Nucleotide-binding</keyword>
<dbReference type="InParanoid" id="F2UN14"/>
<dbReference type="InterPro" id="IPR027417">
    <property type="entry name" value="P-loop_NTPase"/>
</dbReference>
<dbReference type="UniPathway" id="UPA00057">
    <property type="reaction ID" value="UER00099"/>
</dbReference>
<keyword evidence="15" id="KW-1207">Sterol metabolism</keyword>
<dbReference type="GO" id="GO:0019287">
    <property type="term" value="P:isopentenyl diphosphate biosynthetic process, mevalonate pathway"/>
    <property type="evidence" value="ECO:0007669"/>
    <property type="project" value="UniProtKB-UniPathway"/>
</dbReference>
<dbReference type="EMBL" id="GL832983">
    <property type="protein sequence ID" value="EGD78513.1"/>
    <property type="molecule type" value="Genomic_DNA"/>
</dbReference>
<keyword evidence="4" id="KW-0963">Cytoplasm</keyword>
<dbReference type="OrthoDB" id="2401875at2759"/>
<proteinExistence type="predicted"/>
<evidence type="ECO:0000256" key="12">
    <source>
        <dbReference type="ARBA" id="ARBA00022955"/>
    </source>
</evidence>
<keyword evidence="6" id="KW-0153">Cholesterol metabolism</keyword>